<evidence type="ECO:0000313" key="3">
    <source>
        <dbReference type="Proteomes" id="UP001145021"/>
    </source>
</evidence>
<accession>A0A9W7XR66</accession>
<evidence type="ECO:0000256" key="1">
    <source>
        <dbReference type="SAM" id="Phobius"/>
    </source>
</evidence>
<feature type="transmembrane region" description="Helical" evidence="1">
    <location>
        <begin position="57"/>
        <end position="74"/>
    </location>
</feature>
<comment type="caution">
    <text evidence="2">The sequence shown here is derived from an EMBL/GenBank/DDBJ whole genome shotgun (WGS) entry which is preliminary data.</text>
</comment>
<reference evidence="2" key="1">
    <citation type="submission" date="2022-07" db="EMBL/GenBank/DDBJ databases">
        <title>Phylogenomic reconstructions and comparative analyses of Kickxellomycotina fungi.</title>
        <authorList>
            <person name="Reynolds N.K."/>
            <person name="Stajich J.E."/>
            <person name="Barry K."/>
            <person name="Grigoriev I.V."/>
            <person name="Crous P."/>
            <person name="Smith M.E."/>
        </authorList>
    </citation>
    <scope>NUCLEOTIDE SEQUENCE</scope>
    <source>
        <strain evidence="2">NBRC 105413</strain>
    </source>
</reference>
<keyword evidence="1" id="KW-0812">Transmembrane</keyword>
<proteinExistence type="predicted"/>
<feature type="transmembrane region" description="Helical" evidence="1">
    <location>
        <begin position="80"/>
        <end position="99"/>
    </location>
</feature>
<feature type="transmembrane region" description="Helical" evidence="1">
    <location>
        <begin position="111"/>
        <end position="131"/>
    </location>
</feature>
<dbReference type="Proteomes" id="UP001145021">
    <property type="component" value="Unassembled WGS sequence"/>
</dbReference>
<evidence type="ECO:0000313" key="2">
    <source>
        <dbReference type="EMBL" id="KAJ1647787.1"/>
    </source>
</evidence>
<dbReference type="EMBL" id="JANBOH010000020">
    <property type="protein sequence ID" value="KAJ1647787.1"/>
    <property type="molecule type" value="Genomic_DNA"/>
</dbReference>
<feature type="transmembrane region" description="Helical" evidence="1">
    <location>
        <begin position="151"/>
        <end position="172"/>
    </location>
</feature>
<keyword evidence="1" id="KW-1133">Transmembrane helix</keyword>
<gene>
    <name evidence="2" type="ORF">LPJ64_000887</name>
</gene>
<dbReference type="AlphaFoldDB" id="A0A9W7XR66"/>
<protein>
    <submittedName>
        <fullName evidence="2">Uncharacterized protein</fullName>
    </submittedName>
</protein>
<organism evidence="2 3">
    <name type="scientific">Coemansia asiatica</name>
    <dbReference type="NCBI Taxonomy" id="1052880"/>
    <lineage>
        <taxon>Eukaryota</taxon>
        <taxon>Fungi</taxon>
        <taxon>Fungi incertae sedis</taxon>
        <taxon>Zoopagomycota</taxon>
        <taxon>Kickxellomycotina</taxon>
        <taxon>Kickxellomycetes</taxon>
        <taxon>Kickxellales</taxon>
        <taxon>Kickxellaceae</taxon>
        <taxon>Coemansia</taxon>
    </lineage>
</organism>
<sequence length="191" mass="21294">MGDKKKGSNMYNAIRLFDLIVDGGLVSHGAVIFNIICDKYLADFESRTQIAKRTIHFGWLVFLFLCHWDLKYLVPLVANHIMLMMIIGVVFLVAMPGFSNGHNTFTRFKEPYQTMIFMLFWHPLMAVLVISDTTYIQALGRTEELSKGTVIMIYCAVGAAGVATLANIYGLFTGKKPGGAKKDDDKADVSN</sequence>
<keyword evidence="1" id="KW-0472">Membrane</keyword>
<keyword evidence="3" id="KW-1185">Reference proteome</keyword>
<name>A0A9W7XR66_9FUNG</name>